<reference evidence="2" key="1">
    <citation type="submission" date="2008-03" db="EMBL/GenBank/DDBJ databases">
        <title>Annotation of Ixodes scapularis.</title>
        <authorList>
            <consortium name="Ixodes scapularis Genome Project Consortium"/>
            <person name="Caler E."/>
            <person name="Hannick L.I."/>
            <person name="Bidwell S."/>
            <person name="Joardar V."/>
            <person name="Thiagarajan M."/>
            <person name="Amedeo P."/>
            <person name="Galinsky K.J."/>
            <person name="Schobel S."/>
            <person name="Inman J."/>
            <person name="Hostetler J."/>
            <person name="Miller J."/>
            <person name="Hammond M."/>
            <person name="Megy K."/>
            <person name="Lawson D."/>
            <person name="Kodira C."/>
            <person name="Sutton G."/>
            <person name="Meyer J."/>
            <person name="Hill C.A."/>
            <person name="Birren B."/>
            <person name="Nene V."/>
            <person name="Collins F."/>
            <person name="Alarcon-Chaidez F."/>
            <person name="Wikel S."/>
            <person name="Strausberg R."/>
        </authorList>
    </citation>
    <scope>NUCLEOTIDE SEQUENCE [LARGE SCALE GENOMIC DNA]</scope>
    <source>
        <strain evidence="2">Wikel</strain>
    </source>
</reference>
<dbReference type="InParanoid" id="A0A1S4LXT1"/>
<dbReference type="AlphaFoldDB" id="A0A1S4LXT1"/>
<dbReference type="Proteomes" id="UP000001555">
    <property type="component" value="Unassembled WGS sequence"/>
</dbReference>
<dbReference type="EnsemblMetazoa" id="ISCW020682-RA">
    <property type="protein sequence ID" value="ISCW020682-PA"/>
    <property type="gene ID" value="ISCW020682"/>
</dbReference>
<dbReference type="Pfam" id="PF01663">
    <property type="entry name" value="Phosphodiest"/>
    <property type="match status" value="1"/>
</dbReference>
<protein>
    <submittedName>
        <fullName evidence="1">Uncharacterized protein</fullName>
    </submittedName>
</protein>
<evidence type="ECO:0000313" key="2">
    <source>
        <dbReference type="Proteomes" id="UP000001555"/>
    </source>
</evidence>
<dbReference type="EMBL" id="ABJB010155201">
    <property type="status" value="NOT_ANNOTATED_CDS"/>
    <property type="molecule type" value="Genomic_DNA"/>
</dbReference>
<evidence type="ECO:0000313" key="1">
    <source>
        <dbReference type="EnsemblMetazoa" id="ISCW020682-PA"/>
    </source>
</evidence>
<accession>A0A1S4LXT1</accession>
<dbReference type="InterPro" id="IPR002591">
    <property type="entry name" value="Phosphodiest/P_Trfase"/>
</dbReference>
<dbReference type="VEuPathDB" id="VectorBase:ISCI020682"/>
<name>A0A1S4LXT1_IXOSC</name>
<proteinExistence type="predicted"/>
<sequence>MLFLVDGLRWDYIDERRHHGFWTTGMLGVRADHLTPVTPAISYPNWYSLVTG</sequence>
<dbReference type="InterPro" id="IPR017850">
    <property type="entry name" value="Alkaline_phosphatase_core_sf"/>
</dbReference>
<reference evidence="1" key="2">
    <citation type="submission" date="2020-05" db="UniProtKB">
        <authorList>
            <consortium name="EnsemblMetazoa"/>
        </authorList>
    </citation>
    <scope>IDENTIFICATION</scope>
    <source>
        <strain evidence="1">wikel</strain>
    </source>
</reference>
<organism evidence="1 2">
    <name type="scientific">Ixodes scapularis</name>
    <name type="common">Black-legged tick</name>
    <name type="synonym">Deer tick</name>
    <dbReference type="NCBI Taxonomy" id="6945"/>
    <lineage>
        <taxon>Eukaryota</taxon>
        <taxon>Metazoa</taxon>
        <taxon>Ecdysozoa</taxon>
        <taxon>Arthropoda</taxon>
        <taxon>Chelicerata</taxon>
        <taxon>Arachnida</taxon>
        <taxon>Acari</taxon>
        <taxon>Parasitiformes</taxon>
        <taxon>Ixodida</taxon>
        <taxon>Ixodoidea</taxon>
        <taxon>Ixodidae</taxon>
        <taxon>Ixodinae</taxon>
        <taxon>Ixodes</taxon>
    </lineage>
</organism>
<keyword evidence="2" id="KW-1185">Reference proteome</keyword>
<dbReference type="Gene3D" id="3.40.720.10">
    <property type="entry name" value="Alkaline Phosphatase, subunit A"/>
    <property type="match status" value="1"/>
</dbReference>
<dbReference type="SUPFAM" id="SSF53649">
    <property type="entry name" value="Alkaline phosphatase-like"/>
    <property type="match status" value="1"/>
</dbReference>
<dbReference type="VEuPathDB" id="VectorBase:ISCW020682"/>